<keyword evidence="7" id="KW-1185">Reference proteome</keyword>
<reference evidence="6 7" key="1">
    <citation type="submission" date="2020-02" db="EMBL/GenBank/DDBJ databases">
        <title>Comparative genomics of sulfur disproportionating microorganisms.</title>
        <authorList>
            <person name="Ward L.M."/>
            <person name="Bertran E."/>
            <person name="Johnston D.T."/>
        </authorList>
    </citation>
    <scope>NUCLEOTIDE SEQUENCE [LARGE SCALE GENOMIC DNA]</scope>
    <source>
        <strain evidence="6 7">DSM 100025</strain>
    </source>
</reference>
<keyword evidence="5" id="KW-0811">Translocation</keyword>
<evidence type="ECO:0000256" key="3">
    <source>
        <dbReference type="ARBA" id="ARBA00022989"/>
    </source>
</evidence>
<keyword evidence="5" id="KW-1003">Cell membrane</keyword>
<dbReference type="GO" id="GO:0033281">
    <property type="term" value="C:TAT protein transport complex"/>
    <property type="evidence" value="ECO:0007669"/>
    <property type="project" value="UniProtKB-UniRule"/>
</dbReference>
<feature type="transmembrane region" description="Helical" evidence="5">
    <location>
        <begin position="20"/>
        <end position="46"/>
    </location>
</feature>
<dbReference type="PRINTS" id="PR01840">
    <property type="entry name" value="TATCFAMILY"/>
</dbReference>
<name>A0A6N9TPN1_DISTH</name>
<feature type="transmembrane region" description="Helical" evidence="5">
    <location>
        <begin position="196"/>
        <end position="224"/>
    </location>
</feature>
<dbReference type="Pfam" id="PF00902">
    <property type="entry name" value="TatC"/>
    <property type="match status" value="1"/>
</dbReference>
<dbReference type="GO" id="GO:0009977">
    <property type="term" value="F:proton motive force dependent protein transmembrane transporter activity"/>
    <property type="evidence" value="ECO:0007669"/>
    <property type="project" value="TreeGrafter"/>
</dbReference>
<keyword evidence="3 5" id="KW-1133">Transmembrane helix</keyword>
<evidence type="ECO:0000256" key="4">
    <source>
        <dbReference type="ARBA" id="ARBA00023136"/>
    </source>
</evidence>
<comment type="function">
    <text evidence="5">Part of the twin-arginine translocation (Tat) system that transports large folded proteins containing a characteristic twin-arginine motif in their signal peptide across membranes.</text>
</comment>
<comment type="subunit">
    <text evidence="5">Forms a complex with TatA.</text>
</comment>
<feature type="transmembrane region" description="Helical" evidence="5">
    <location>
        <begin position="152"/>
        <end position="175"/>
    </location>
</feature>
<dbReference type="EMBL" id="JAAGRR010000135">
    <property type="protein sequence ID" value="NDY43225.1"/>
    <property type="molecule type" value="Genomic_DNA"/>
</dbReference>
<feature type="transmembrane region" description="Helical" evidence="5">
    <location>
        <begin position="108"/>
        <end position="132"/>
    </location>
</feature>
<evidence type="ECO:0000313" key="7">
    <source>
        <dbReference type="Proteomes" id="UP000469346"/>
    </source>
</evidence>
<dbReference type="GO" id="GO:0043953">
    <property type="term" value="P:protein transport by the Tat complex"/>
    <property type="evidence" value="ECO:0007669"/>
    <property type="project" value="UniProtKB-UniRule"/>
</dbReference>
<gene>
    <name evidence="5 6" type="primary">tatC</name>
    <name evidence="6" type="ORF">G3N55_10275</name>
</gene>
<dbReference type="NCBIfam" id="TIGR00945">
    <property type="entry name" value="tatC"/>
    <property type="match status" value="1"/>
</dbReference>
<evidence type="ECO:0000313" key="6">
    <source>
        <dbReference type="EMBL" id="NDY43225.1"/>
    </source>
</evidence>
<keyword evidence="5" id="KW-0813">Transport</keyword>
<sequence length="242" mass="26575">MSLESFPFKAHLGEIRRRLIACVVVLGVAFAACYALSGPLVAFLGAPLRTVQPGQGMVFTALPEAFLVYLKVAFWAALILSAPFFVYQAWAFVAPGLYPHEKRRLRWALLWGGGLFVAGAVFGYAVVLPAAFSITMDYASEGLQALPRLQDYMLFSLKAMFVFGLVFEIPFLMMFAVRSGLVAPDYFRRGRKGFYVALYLVAVLVVPSDVFTQVLIFLPMMALYEVGRWMGGRRGPSAGGAG</sequence>
<organism evidence="6 7">
    <name type="scientific">Dissulfurirhabdus thermomarina</name>
    <dbReference type="NCBI Taxonomy" id="1765737"/>
    <lineage>
        <taxon>Bacteria</taxon>
        <taxon>Deltaproteobacteria</taxon>
        <taxon>Dissulfurirhabdaceae</taxon>
        <taxon>Dissulfurirhabdus</taxon>
    </lineage>
</organism>
<evidence type="ECO:0000256" key="2">
    <source>
        <dbReference type="ARBA" id="ARBA00022692"/>
    </source>
</evidence>
<comment type="similarity">
    <text evidence="5">Belongs to the TatC family.</text>
</comment>
<dbReference type="AlphaFoldDB" id="A0A6N9TPN1"/>
<comment type="caution">
    <text evidence="5">Lacks conserved residue(s) required for the propagation of feature annotation.</text>
</comment>
<dbReference type="Proteomes" id="UP000469346">
    <property type="component" value="Unassembled WGS sequence"/>
</dbReference>
<keyword evidence="4 5" id="KW-0472">Membrane</keyword>
<protein>
    <recommendedName>
        <fullName evidence="5">Sec-independent protein translocase protein TatC</fullName>
    </recommendedName>
</protein>
<evidence type="ECO:0000256" key="5">
    <source>
        <dbReference type="HAMAP-Rule" id="MF_00902"/>
    </source>
</evidence>
<keyword evidence="2 5" id="KW-0812">Transmembrane</keyword>
<comment type="subcellular location">
    <subcellularLocation>
        <location evidence="5">Cell membrane</location>
        <topology evidence="5">Multi-pass membrane protein</topology>
    </subcellularLocation>
    <subcellularLocation>
        <location evidence="1">Membrane</location>
        <topology evidence="1">Multi-pass membrane protein</topology>
    </subcellularLocation>
</comment>
<evidence type="ECO:0000256" key="1">
    <source>
        <dbReference type="ARBA" id="ARBA00004141"/>
    </source>
</evidence>
<dbReference type="PANTHER" id="PTHR30371">
    <property type="entry name" value="SEC-INDEPENDENT PROTEIN TRANSLOCASE PROTEIN TATC"/>
    <property type="match status" value="1"/>
</dbReference>
<dbReference type="RefSeq" id="WP_163299337.1">
    <property type="nucleotide sequence ID" value="NZ_JAAGRR010000135.1"/>
</dbReference>
<feature type="transmembrane region" description="Helical" evidence="5">
    <location>
        <begin position="66"/>
        <end position="87"/>
    </location>
</feature>
<dbReference type="GO" id="GO:0065002">
    <property type="term" value="P:intracellular protein transmembrane transport"/>
    <property type="evidence" value="ECO:0007669"/>
    <property type="project" value="TreeGrafter"/>
</dbReference>
<comment type="caution">
    <text evidence="6">The sequence shown here is derived from an EMBL/GenBank/DDBJ whole genome shotgun (WGS) entry which is preliminary data.</text>
</comment>
<accession>A0A6N9TPN1</accession>
<dbReference type="HAMAP" id="MF_00902">
    <property type="entry name" value="TatC"/>
    <property type="match status" value="1"/>
</dbReference>
<proteinExistence type="inferred from homology"/>
<dbReference type="PANTHER" id="PTHR30371:SF0">
    <property type="entry name" value="SEC-INDEPENDENT PROTEIN TRANSLOCASE PROTEIN TATC, CHLOROPLASTIC-RELATED"/>
    <property type="match status" value="1"/>
</dbReference>
<keyword evidence="5" id="KW-0653">Protein transport</keyword>
<dbReference type="InterPro" id="IPR002033">
    <property type="entry name" value="TatC"/>
</dbReference>